<keyword evidence="4" id="KW-0670">Pyruvate</keyword>
<dbReference type="PROSITE" id="PS50206">
    <property type="entry name" value="RHODANESE_3"/>
    <property type="match status" value="2"/>
</dbReference>
<dbReference type="Pfam" id="PF00581">
    <property type="entry name" value="Rhodanese"/>
    <property type="match status" value="2"/>
</dbReference>
<sequence length="287" mass="29905">MNPMLSPLIDATELAAVIDQVLLFDVRFDLARPDAGHEAWLQGHLPGAVYLHLDRDLSAPAGSDQACSGGRHPLPTRAEVARRAHGWGVAPGRRVVVCDAQGGMFAARLWWMLRWLGHAEVQVLDGGVPAWVRAGGVLQTGAVLPQPAPGEGPAPMAAAPGMATLGADALQAALGRCCLIDARAPERWRGDVEPLDPVAGHIPGALNRPFSANLGADGRFLPPEALRAAFLALTAAAVGPVVHQCGSGVTACHNLLAMEAAGLTGSALYPGSWSEWCRDPARPVARG</sequence>
<dbReference type="InterPro" id="IPR036873">
    <property type="entry name" value="Rhodanese-like_dom_sf"/>
</dbReference>
<organism evidence="4 5">
    <name type="scientific">Sphaerotilus hippei</name>
    <dbReference type="NCBI Taxonomy" id="744406"/>
    <lineage>
        <taxon>Bacteria</taxon>
        <taxon>Pseudomonadati</taxon>
        <taxon>Pseudomonadota</taxon>
        <taxon>Betaproteobacteria</taxon>
        <taxon>Burkholderiales</taxon>
        <taxon>Sphaerotilaceae</taxon>
        <taxon>Sphaerotilus</taxon>
    </lineage>
</organism>
<evidence type="ECO:0000256" key="2">
    <source>
        <dbReference type="ARBA" id="ARBA00022737"/>
    </source>
</evidence>
<dbReference type="InterPro" id="IPR045078">
    <property type="entry name" value="TST/MPST-like"/>
</dbReference>
<keyword evidence="5" id="KW-1185">Reference proteome</keyword>
<feature type="domain" description="Rhodanese" evidence="3">
    <location>
        <begin position="173"/>
        <end position="285"/>
    </location>
</feature>
<dbReference type="GO" id="GO:0004792">
    <property type="term" value="F:thiosulfate-cyanide sulfurtransferase activity"/>
    <property type="evidence" value="ECO:0007669"/>
    <property type="project" value="TreeGrafter"/>
</dbReference>
<dbReference type="AlphaFoldDB" id="A0A318H8C3"/>
<dbReference type="SUPFAM" id="SSF52821">
    <property type="entry name" value="Rhodanese/Cell cycle control phosphatase"/>
    <property type="match status" value="2"/>
</dbReference>
<evidence type="ECO:0000313" key="4">
    <source>
        <dbReference type="EMBL" id="PXW94206.1"/>
    </source>
</evidence>
<dbReference type="Gene3D" id="3.40.250.10">
    <property type="entry name" value="Rhodanese-like domain"/>
    <property type="match status" value="2"/>
</dbReference>
<dbReference type="PANTHER" id="PTHR11364">
    <property type="entry name" value="THIOSULFATE SULFERTANSFERASE"/>
    <property type="match status" value="1"/>
</dbReference>
<dbReference type="Proteomes" id="UP000247811">
    <property type="component" value="Unassembled WGS sequence"/>
</dbReference>
<dbReference type="PANTHER" id="PTHR11364:SF27">
    <property type="entry name" value="SULFURTRANSFERASE"/>
    <property type="match status" value="1"/>
</dbReference>
<evidence type="ECO:0000259" key="3">
    <source>
        <dbReference type="PROSITE" id="PS50206"/>
    </source>
</evidence>
<comment type="caution">
    <text evidence="4">The sequence shown here is derived from an EMBL/GenBank/DDBJ whole genome shotgun (WGS) entry which is preliminary data.</text>
</comment>
<dbReference type="InterPro" id="IPR001763">
    <property type="entry name" value="Rhodanese-like_dom"/>
</dbReference>
<keyword evidence="1 4" id="KW-0808">Transferase</keyword>
<accession>A0A318H8C3</accession>
<protein>
    <submittedName>
        <fullName evidence="4">Thiosulfate/3-mercaptopyruvate sulfurtransferase</fullName>
    </submittedName>
</protein>
<name>A0A318H8C3_9BURK</name>
<dbReference type="EMBL" id="QJJS01000015">
    <property type="protein sequence ID" value="PXW94206.1"/>
    <property type="molecule type" value="Genomic_DNA"/>
</dbReference>
<dbReference type="CDD" id="cd01448">
    <property type="entry name" value="TST_Repeat_1"/>
    <property type="match status" value="1"/>
</dbReference>
<evidence type="ECO:0000313" key="5">
    <source>
        <dbReference type="Proteomes" id="UP000247811"/>
    </source>
</evidence>
<keyword evidence="2" id="KW-0677">Repeat</keyword>
<dbReference type="SMART" id="SM00450">
    <property type="entry name" value="RHOD"/>
    <property type="match status" value="2"/>
</dbReference>
<reference evidence="4 5" key="1">
    <citation type="submission" date="2018-05" db="EMBL/GenBank/DDBJ databases">
        <title>Genomic Encyclopedia of Type Strains, Phase IV (KMG-IV): sequencing the most valuable type-strain genomes for metagenomic binning, comparative biology and taxonomic classification.</title>
        <authorList>
            <person name="Goeker M."/>
        </authorList>
    </citation>
    <scope>NUCLEOTIDE SEQUENCE [LARGE SCALE GENOMIC DNA]</scope>
    <source>
        <strain evidence="4 5">DSM 566</strain>
    </source>
</reference>
<proteinExistence type="predicted"/>
<evidence type="ECO:0000256" key="1">
    <source>
        <dbReference type="ARBA" id="ARBA00022679"/>
    </source>
</evidence>
<dbReference type="CDD" id="cd01449">
    <property type="entry name" value="TST_Repeat_2"/>
    <property type="match status" value="1"/>
</dbReference>
<gene>
    <name evidence="4" type="ORF">C7444_115101</name>
</gene>
<feature type="domain" description="Rhodanese" evidence="3">
    <location>
        <begin position="17"/>
        <end position="140"/>
    </location>
</feature>